<dbReference type="InterPro" id="IPR021804">
    <property type="entry name" value="DUF3375"/>
</dbReference>
<evidence type="ECO:0000313" key="2">
    <source>
        <dbReference type="Proteomes" id="UP001589536"/>
    </source>
</evidence>
<organism evidence="1 2">
    <name type="scientific">Arthrobacter methylotrophus</name>
    <dbReference type="NCBI Taxonomy" id="121291"/>
    <lineage>
        <taxon>Bacteria</taxon>
        <taxon>Bacillati</taxon>
        <taxon>Actinomycetota</taxon>
        <taxon>Actinomycetes</taxon>
        <taxon>Micrococcales</taxon>
        <taxon>Micrococcaceae</taxon>
        <taxon>Arthrobacter</taxon>
    </lineage>
</organism>
<protein>
    <submittedName>
        <fullName evidence="1">DUF3375 domain-containing protein</fullName>
    </submittedName>
</protein>
<evidence type="ECO:0000313" key="1">
    <source>
        <dbReference type="EMBL" id="MFB9715493.1"/>
    </source>
</evidence>
<reference evidence="1 2" key="1">
    <citation type="submission" date="2024-09" db="EMBL/GenBank/DDBJ databases">
        <authorList>
            <person name="Sun Q."/>
            <person name="Mori K."/>
        </authorList>
    </citation>
    <scope>NUCLEOTIDE SEQUENCE [LARGE SCALE GENOMIC DNA]</scope>
    <source>
        <strain evidence="1 2">JCM 13519</strain>
    </source>
</reference>
<dbReference type="Pfam" id="PF11855">
    <property type="entry name" value="DUF3375"/>
    <property type="match status" value="1"/>
</dbReference>
<accession>A0ABV5UTI6</accession>
<dbReference type="EMBL" id="JBHMBH010000031">
    <property type="protein sequence ID" value="MFB9715493.1"/>
    <property type="molecule type" value="Genomic_DNA"/>
</dbReference>
<gene>
    <name evidence="1" type="ORF">ACFFPI_15415</name>
</gene>
<dbReference type="RefSeq" id="WP_345046689.1">
    <property type="nucleotide sequence ID" value="NZ_BAABED010000001.1"/>
</dbReference>
<dbReference type="Proteomes" id="UP001589536">
    <property type="component" value="Unassembled WGS sequence"/>
</dbReference>
<name>A0ABV5UTI6_9MICC</name>
<keyword evidence="2" id="KW-1185">Reference proteome</keyword>
<proteinExistence type="predicted"/>
<comment type="caution">
    <text evidence="1">The sequence shown here is derived from an EMBL/GenBank/DDBJ whole genome shotgun (WGS) entry which is preliminary data.</text>
</comment>
<sequence>MSILRPALEASRLQESDPAWAMLRARNAPVAISILDKHLGGEARRVAAPVLFERIEDDLEELRSHGFELPQTAQQYCAEWRSSGILIRRAAEDAREETLELSQGALTAIRFASQLSAPRASVTESRLATVIERLRALARDTDPDISSRLAGLQAERARLDAQIERVAAGDVDIPAPEHAAERLRDVLALVDEVPADFARVRSDFERLNRDLREKLIDQEGSRGAVLDDIFLGVDLLASSDAGRSFTGFYSLLLDPERGIEFEESIQDVLGRDFMDTVTVQQAKSLRRILPTLQDRSSEIHGVMTAFSRSLRRFVQSQEFLEDRVINHELRSALRLALDISESVKPYAKTALALNLSSAPLDSVAALSLHNPGDFEASEHVVTHDPEPVDIEQLRELARASDVDMEELRGSVNAALAALSAATIAEVLAVRPATQGVASVVGLLVLADEHASPLIGREDVVWESSSGTARRGTVGRYLFTEPIGARPVRRTAP</sequence>